<organism evidence="2 3">
    <name type="scientific">Olleya sediminilitoris</name>
    <dbReference type="NCBI Taxonomy" id="2795739"/>
    <lineage>
        <taxon>Bacteria</taxon>
        <taxon>Pseudomonadati</taxon>
        <taxon>Bacteroidota</taxon>
        <taxon>Flavobacteriia</taxon>
        <taxon>Flavobacteriales</taxon>
        <taxon>Flavobacteriaceae</taxon>
    </lineage>
</organism>
<dbReference type="Pfam" id="PF03259">
    <property type="entry name" value="Robl_LC7"/>
    <property type="match status" value="1"/>
</dbReference>
<name>A0ABS1WL43_9FLAO</name>
<dbReference type="EMBL" id="JAEMEF010000006">
    <property type="protein sequence ID" value="MBL7559832.1"/>
    <property type="molecule type" value="Genomic_DNA"/>
</dbReference>
<evidence type="ECO:0000313" key="3">
    <source>
        <dbReference type="Proteomes" id="UP000605013"/>
    </source>
</evidence>
<proteinExistence type="predicted"/>
<dbReference type="SUPFAM" id="SSF103196">
    <property type="entry name" value="Roadblock/LC7 domain"/>
    <property type="match status" value="1"/>
</dbReference>
<keyword evidence="3" id="KW-1185">Reference proteome</keyword>
<feature type="domain" description="Roadblock/LAMTOR2" evidence="1">
    <location>
        <begin position="4"/>
        <end position="83"/>
    </location>
</feature>
<evidence type="ECO:0000313" key="2">
    <source>
        <dbReference type="EMBL" id="MBL7559832.1"/>
    </source>
</evidence>
<protein>
    <submittedName>
        <fullName evidence="2">Roadblock/LC7 domain-containing protein</fullName>
    </submittedName>
</protein>
<dbReference type="RefSeq" id="WP_028607086.1">
    <property type="nucleotide sequence ID" value="NZ_JAEMEF010000006.1"/>
</dbReference>
<reference evidence="2 3" key="1">
    <citation type="submission" date="2020-12" db="EMBL/GenBank/DDBJ databases">
        <title>Olleya sediminilitoris sp. nov., isolated from a tidal flat.</title>
        <authorList>
            <person name="Park S."/>
            <person name="Yoon J.-H."/>
        </authorList>
    </citation>
    <scope>NUCLEOTIDE SEQUENCE [LARGE SCALE GENOMIC DNA]</scope>
    <source>
        <strain evidence="2 3">YSTF-M6</strain>
    </source>
</reference>
<sequence>MINLQQLLQDTGAITAILADKDGNVIDSINTEHSNNLALMTETSFAMCNDLLKDITGSNLNQLIARSEENFVVVNKLDSDNLILLASDNISRFGLLLKQMNSLNINK</sequence>
<comment type="caution">
    <text evidence="2">The sequence shown here is derived from an EMBL/GenBank/DDBJ whole genome shotgun (WGS) entry which is preliminary data.</text>
</comment>
<dbReference type="Gene3D" id="3.30.450.30">
    <property type="entry name" value="Dynein light chain 2a, cytoplasmic"/>
    <property type="match status" value="1"/>
</dbReference>
<dbReference type="Proteomes" id="UP000605013">
    <property type="component" value="Unassembled WGS sequence"/>
</dbReference>
<dbReference type="InterPro" id="IPR004942">
    <property type="entry name" value="Roadblock/LAMTOR2_dom"/>
</dbReference>
<gene>
    <name evidence="2" type="ORF">JAO71_08455</name>
</gene>
<accession>A0ABS1WL43</accession>
<evidence type="ECO:0000259" key="1">
    <source>
        <dbReference type="Pfam" id="PF03259"/>
    </source>
</evidence>